<keyword evidence="4" id="KW-0732">Signal</keyword>
<name>A0A7W5JRY8_9ACTN</name>
<comment type="similarity">
    <text evidence="1 2">Belongs to the glycosyl hydrolase 31 family.</text>
</comment>
<dbReference type="InterPro" id="IPR013780">
    <property type="entry name" value="Glyco_hydro_b"/>
</dbReference>
<protein>
    <recommendedName>
        <fullName evidence="5">CBM6 domain-containing protein</fullName>
    </recommendedName>
</protein>
<dbReference type="RefSeq" id="WP_183335787.1">
    <property type="nucleotide sequence ID" value="NZ_JACHZG010000001.1"/>
</dbReference>
<feature type="signal peptide" evidence="4">
    <location>
        <begin position="1"/>
        <end position="36"/>
    </location>
</feature>
<dbReference type="AlphaFoldDB" id="A0A7W5JRY8"/>
<dbReference type="GO" id="GO:0030246">
    <property type="term" value="F:carbohydrate binding"/>
    <property type="evidence" value="ECO:0007669"/>
    <property type="project" value="InterPro"/>
</dbReference>
<dbReference type="EMBL" id="JACHZG010000001">
    <property type="protein sequence ID" value="MBB3325098.1"/>
    <property type="molecule type" value="Genomic_DNA"/>
</dbReference>
<sequence length="949" mass="102128">MDRPLTSRTGRTRRVGGLALALALLLPVLVVGPAAAAPSPGPTTGVVVSGDARFEVVTPTLLRVQHAAGGRFDDRPTTTVPTGDAPRDAAPPAYSVDHVDGWLLLRTDRLTLRYREGSGTFTPENLAVDLDVAGTPTTARPTWRRPPGTCAYGTRCEAEDGRLSGGQSVHHTHEGASGRGYASDLGQHGSTDAWTITGVPRAGRHALQVAYANGSSSTRTLDVLVGGRRVGRLDAPPSGGWSTWRTTTVDVDLGAGDSVVATRCSDDVSCRVDLDAVAVTEPGARYPTDVTTQPPATDEPGQLGGWTRGLDVYPDQAGPDVDAVALHPGVLNRQGSWLLDDSWAAVRTADGWITGRPTGDPTFQDGWFFGYGHDYATALADLRVLTGAAALPPQWMTGVWYSVYDAIAARTYERELLPAFAQHDVPVDGLSVDTDWKAPVRWDGWEWNADLFPDPDAFFAWARSQQLAVVLNVHAGLSGRDAALRTVERESGADLVRAGQCFSPDCHALDFGDRAQAEAWFALHTPYEREGVRQWWMDWCCTSSTVDVPGATPDSWLNEQYARRLTDAGQRGVVLSRLGASLQDFRGSYPSGPWGEHRSTVHFTGDTAATWETLALAARLTPDEAAIGQPWVSHDIGSFLGRHLPDDLYARWVQLGTFQPVLRLHSYHGDRLPWQYDAGDGPAADFLRLREALSPYTYSAGWEATRTGQPICRPLYLDDPESPEAYAHPDEYRFGHDLLVAPVVTAGASASREVWFPPGRWVGWFDGRTYTGPSTQTVTVPLDQMPVFLRAGGIVTQVPGAQRVEPSPAAVSLAVASSVAGSVTSSVLHTDAGDGLGYTTGESADTTFTYASDRGPWWWRRPSSRLTVGAASGTFPGAVAERAYAVDLRALSRPDRVRVDGVTLTEVAPGGDAVGWSYDDAARTLRVRTAPLATAEAHVVEQRGGDVRD</sequence>
<organism evidence="6 7">
    <name type="scientific">Microlunatus antarcticus</name>
    <dbReference type="NCBI Taxonomy" id="53388"/>
    <lineage>
        <taxon>Bacteria</taxon>
        <taxon>Bacillati</taxon>
        <taxon>Actinomycetota</taxon>
        <taxon>Actinomycetes</taxon>
        <taxon>Propionibacteriales</taxon>
        <taxon>Propionibacteriaceae</taxon>
        <taxon>Microlunatus</taxon>
    </lineage>
</organism>
<dbReference type="Pfam" id="PF03422">
    <property type="entry name" value="CBM_6"/>
    <property type="match status" value="1"/>
</dbReference>
<dbReference type="Gene3D" id="2.60.40.1180">
    <property type="entry name" value="Golgi alpha-mannosidase II"/>
    <property type="match status" value="2"/>
</dbReference>
<dbReference type="InterPro" id="IPR008979">
    <property type="entry name" value="Galactose-bd-like_sf"/>
</dbReference>
<dbReference type="GO" id="GO:0006491">
    <property type="term" value="P:N-glycan processing"/>
    <property type="evidence" value="ECO:0007669"/>
    <property type="project" value="TreeGrafter"/>
</dbReference>
<feature type="domain" description="CBM6" evidence="5">
    <location>
        <begin position="154"/>
        <end position="280"/>
    </location>
</feature>
<dbReference type="PANTHER" id="PTHR22762:SF89">
    <property type="entry name" value="ALPHA-XYLOSIDASE"/>
    <property type="match status" value="1"/>
</dbReference>
<dbReference type="GO" id="GO:0090599">
    <property type="term" value="F:alpha-glucosidase activity"/>
    <property type="evidence" value="ECO:0007669"/>
    <property type="project" value="TreeGrafter"/>
</dbReference>
<feature type="region of interest" description="Disordered" evidence="3">
    <location>
        <begin position="72"/>
        <end position="92"/>
    </location>
</feature>
<dbReference type="InterPro" id="IPR000322">
    <property type="entry name" value="Glyco_hydro_31_TIM"/>
</dbReference>
<evidence type="ECO:0000259" key="5">
    <source>
        <dbReference type="PROSITE" id="PS51175"/>
    </source>
</evidence>
<dbReference type="InterPro" id="IPR048395">
    <property type="entry name" value="Glyco_hydro_31_C"/>
</dbReference>
<keyword evidence="2" id="KW-0378">Hydrolase</keyword>
<evidence type="ECO:0000313" key="6">
    <source>
        <dbReference type="EMBL" id="MBB3325098.1"/>
    </source>
</evidence>
<evidence type="ECO:0000256" key="2">
    <source>
        <dbReference type="RuleBase" id="RU361185"/>
    </source>
</evidence>
<dbReference type="InterPro" id="IPR017853">
    <property type="entry name" value="GH"/>
</dbReference>
<keyword evidence="2" id="KW-0326">Glycosidase</keyword>
<dbReference type="InterPro" id="IPR033403">
    <property type="entry name" value="DUF5110"/>
</dbReference>
<feature type="chain" id="PRO_5031127009" description="CBM6 domain-containing protein" evidence="4">
    <location>
        <begin position="37"/>
        <end position="949"/>
    </location>
</feature>
<dbReference type="Pfam" id="PF21365">
    <property type="entry name" value="Glyco_hydro_31_3rd"/>
    <property type="match status" value="1"/>
</dbReference>
<dbReference type="Pfam" id="PF17137">
    <property type="entry name" value="DUF5110"/>
    <property type="match status" value="1"/>
</dbReference>
<feature type="region of interest" description="Disordered" evidence="3">
    <location>
        <begin position="285"/>
        <end position="304"/>
    </location>
</feature>
<reference evidence="6 7" key="1">
    <citation type="submission" date="2020-08" db="EMBL/GenBank/DDBJ databases">
        <title>Sequencing the genomes of 1000 actinobacteria strains.</title>
        <authorList>
            <person name="Klenk H.-P."/>
        </authorList>
    </citation>
    <scope>NUCLEOTIDE SEQUENCE [LARGE SCALE GENOMIC DNA]</scope>
    <source>
        <strain evidence="6 7">DSM 11053</strain>
    </source>
</reference>
<dbReference type="Gene3D" id="3.20.20.80">
    <property type="entry name" value="Glycosidases"/>
    <property type="match status" value="1"/>
</dbReference>
<evidence type="ECO:0000256" key="1">
    <source>
        <dbReference type="ARBA" id="ARBA00007806"/>
    </source>
</evidence>
<evidence type="ECO:0000256" key="4">
    <source>
        <dbReference type="SAM" id="SignalP"/>
    </source>
</evidence>
<dbReference type="GO" id="GO:0005975">
    <property type="term" value="P:carbohydrate metabolic process"/>
    <property type="evidence" value="ECO:0007669"/>
    <property type="project" value="InterPro"/>
</dbReference>
<keyword evidence="7" id="KW-1185">Reference proteome</keyword>
<dbReference type="InterPro" id="IPR005084">
    <property type="entry name" value="CBM6"/>
</dbReference>
<evidence type="ECO:0000256" key="3">
    <source>
        <dbReference type="SAM" id="MobiDB-lite"/>
    </source>
</evidence>
<dbReference type="SUPFAM" id="SSF49785">
    <property type="entry name" value="Galactose-binding domain-like"/>
    <property type="match status" value="1"/>
</dbReference>
<accession>A0A7W5JRY8</accession>
<dbReference type="PANTHER" id="PTHR22762">
    <property type="entry name" value="ALPHA-GLUCOSIDASE"/>
    <property type="match status" value="1"/>
</dbReference>
<dbReference type="SUPFAM" id="SSF51011">
    <property type="entry name" value="Glycosyl hydrolase domain"/>
    <property type="match status" value="1"/>
</dbReference>
<gene>
    <name evidence="6" type="ORF">FHX39_000042</name>
</gene>
<dbReference type="SUPFAM" id="SSF51445">
    <property type="entry name" value="(Trans)glycosidases"/>
    <property type="match status" value="1"/>
</dbReference>
<dbReference type="Gene3D" id="2.60.120.260">
    <property type="entry name" value="Galactose-binding domain-like"/>
    <property type="match status" value="1"/>
</dbReference>
<feature type="region of interest" description="Disordered" evidence="3">
    <location>
        <begin position="163"/>
        <end position="184"/>
    </location>
</feature>
<dbReference type="Proteomes" id="UP000565572">
    <property type="component" value="Unassembled WGS sequence"/>
</dbReference>
<evidence type="ECO:0000313" key="7">
    <source>
        <dbReference type="Proteomes" id="UP000565572"/>
    </source>
</evidence>
<comment type="caution">
    <text evidence="6">The sequence shown here is derived from an EMBL/GenBank/DDBJ whole genome shotgun (WGS) entry which is preliminary data.</text>
</comment>
<dbReference type="PROSITE" id="PS51175">
    <property type="entry name" value="CBM6"/>
    <property type="match status" value="1"/>
</dbReference>
<dbReference type="Pfam" id="PF01055">
    <property type="entry name" value="Glyco_hydro_31_2nd"/>
    <property type="match status" value="1"/>
</dbReference>
<proteinExistence type="inferred from homology"/>